<sequence>DVWTDVSGSGIYGIRDASETRAWCGGAVGLEEFGQHELFPNMSLALPKGIFLICGDRAWQGVPKFPLGGPCYLGRLSLLAPSVKLLRAQNRTRSKRALDTLPATCNDSVTLIGKAENLLASIFCPGCVAAIANTNLQKLACWAAKQANLTSDVWTDLMKDVDSNRKAILQNRAAIDFLLLAHGHGCEDFDGMCCFNLSDHSKSIHARIQELQEHVNKIQVETGLDDLLKNLGVSGWLTPLIYSLLQLFLTRIVILCIGCGIF</sequence>
<comment type="caution">
    <text evidence="2">The sequence shown here is derived from an EMBL/GenBank/DDBJ whole genome shotgun (WGS) entry which is preliminary data.</text>
</comment>
<keyword evidence="1" id="KW-1015">Disulfide bond</keyword>
<evidence type="ECO:0000256" key="1">
    <source>
        <dbReference type="ARBA" id="ARBA00023157"/>
    </source>
</evidence>
<dbReference type="Gene3D" id="1.10.287.210">
    <property type="match status" value="1"/>
</dbReference>
<evidence type="ECO:0000313" key="3">
    <source>
        <dbReference type="Proteomes" id="UP000637704"/>
    </source>
</evidence>
<keyword evidence="3" id="KW-1185">Reference proteome</keyword>
<dbReference type="PANTHER" id="PTHR10424">
    <property type="entry name" value="VIRAL ENVELOPE PROTEIN"/>
    <property type="match status" value="1"/>
</dbReference>
<evidence type="ECO:0000313" key="2">
    <source>
        <dbReference type="EMBL" id="NXD73792.1"/>
    </source>
</evidence>
<feature type="non-terminal residue" evidence="2">
    <location>
        <position position="262"/>
    </location>
</feature>
<gene>
    <name evidence="2" type="primary">Fv4</name>
    <name evidence="2" type="ORF">EOLROS_R15200</name>
</gene>
<dbReference type="Pfam" id="PF00429">
    <property type="entry name" value="TLV_coat"/>
    <property type="match status" value="1"/>
</dbReference>
<protein>
    <submittedName>
        <fullName evidence="2">ENV2 protein</fullName>
    </submittedName>
</protein>
<dbReference type="AlphaFoldDB" id="A0A851YAV7"/>
<reference evidence="2" key="1">
    <citation type="submission" date="2019-09" db="EMBL/GenBank/DDBJ databases">
        <title>Bird 10,000 Genomes (B10K) Project - Family phase.</title>
        <authorList>
            <person name="Zhang G."/>
        </authorList>
    </citation>
    <scope>NUCLEOTIDE SEQUENCE</scope>
    <source>
        <strain evidence="2">B10K-DU-025-06</strain>
        <tissue evidence="2">Mixed tissue sample</tissue>
    </source>
</reference>
<feature type="non-terminal residue" evidence="2">
    <location>
        <position position="1"/>
    </location>
</feature>
<dbReference type="PANTHER" id="PTHR10424:SF73">
    <property type="entry name" value="ENDOGENOUS RETROVIRUS GROUP FC1 ENV POLYPROTEIN-RELATED"/>
    <property type="match status" value="1"/>
</dbReference>
<dbReference type="Proteomes" id="UP000637704">
    <property type="component" value="Unassembled WGS sequence"/>
</dbReference>
<dbReference type="EMBL" id="WBNI01003404">
    <property type="protein sequence ID" value="NXD73792.1"/>
    <property type="molecule type" value="Genomic_DNA"/>
</dbReference>
<name>A0A851YAV7_EOLRO</name>
<organism evidence="2 3">
    <name type="scientific">Eolophus roseicapilla</name>
    <name type="common">Galah cockatoo</name>
    <name type="synonym">Cacatua roseicapilla</name>
    <dbReference type="NCBI Taxonomy" id="176039"/>
    <lineage>
        <taxon>Eukaryota</taxon>
        <taxon>Metazoa</taxon>
        <taxon>Chordata</taxon>
        <taxon>Craniata</taxon>
        <taxon>Vertebrata</taxon>
        <taxon>Euteleostomi</taxon>
        <taxon>Archelosauria</taxon>
        <taxon>Archosauria</taxon>
        <taxon>Dinosauria</taxon>
        <taxon>Saurischia</taxon>
        <taxon>Theropoda</taxon>
        <taxon>Coelurosauria</taxon>
        <taxon>Aves</taxon>
        <taxon>Neognathae</taxon>
        <taxon>Neoaves</taxon>
        <taxon>Telluraves</taxon>
        <taxon>Australaves</taxon>
        <taxon>Psittaciformes</taxon>
        <taxon>Cacatuidae</taxon>
        <taxon>Eolophus</taxon>
    </lineage>
</organism>
<dbReference type="InterPro" id="IPR018154">
    <property type="entry name" value="TLV/ENV_coat_polyprotein"/>
</dbReference>
<proteinExistence type="predicted"/>
<dbReference type="InterPro" id="IPR005166">
    <property type="entry name" value="RSV_p95_env"/>
</dbReference>
<dbReference type="Pfam" id="PF03708">
    <property type="entry name" value="Avian_gp85"/>
    <property type="match status" value="1"/>
</dbReference>
<accession>A0A851YAV7</accession>
<dbReference type="SUPFAM" id="SSF58069">
    <property type="entry name" value="Virus ectodomain"/>
    <property type="match status" value="1"/>
</dbReference>